<evidence type="ECO:0008006" key="4">
    <source>
        <dbReference type="Google" id="ProtNLM"/>
    </source>
</evidence>
<organism evidence="2 3">
    <name type="scientific">Rotaria magnacalcarata</name>
    <dbReference type="NCBI Taxonomy" id="392030"/>
    <lineage>
        <taxon>Eukaryota</taxon>
        <taxon>Metazoa</taxon>
        <taxon>Spiralia</taxon>
        <taxon>Gnathifera</taxon>
        <taxon>Rotifera</taxon>
        <taxon>Eurotatoria</taxon>
        <taxon>Bdelloidea</taxon>
        <taxon>Philodinida</taxon>
        <taxon>Philodinidae</taxon>
        <taxon>Rotaria</taxon>
    </lineage>
</organism>
<dbReference type="PROSITE" id="PS50005">
    <property type="entry name" value="TPR"/>
    <property type="match status" value="1"/>
</dbReference>
<dbReference type="Gene3D" id="1.25.40.10">
    <property type="entry name" value="Tetratricopeptide repeat domain"/>
    <property type="match status" value="1"/>
</dbReference>
<keyword evidence="1" id="KW-0802">TPR repeat</keyword>
<evidence type="ECO:0000313" key="3">
    <source>
        <dbReference type="Proteomes" id="UP000676336"/>
    </source>
</evidence>
<feature type="repeat" description="TPR" evidence="1">
    <location>
        <begin position="53"/>
        <end position="86"/>
    </location>
</feature>
<protein>
    <recommendedName>
        <fullName evidence="4">Tetratricopeptide repeat protein</fullName>
    </recommendedName>
</protein>
<dbReference type="SMART" id="SM00028">
    <property type="entry name" value="TPR"/>
    <property type="match status" value="2"/>
</dbReference>
<name>A0A8S3KBC8_9BILA</name>
<reference evidence="2" key="1">
    <citation type="submission" date="2021-02" db="EMBL/GenBank/DDBJ databases">
        <authorList>
            <person name="Nowell W R."/>
        </authorList>
    </citation>
    <scope>NUCLEOTIDE SEQUENCE</scope>
</reference>
<feature type="non-terminal residue" evidence="2">
    <location>
        <position position="1"/>
    </location>
</feature>
<evidence type="ECO:0000313" key="2">
    <source>
        <dbReference type="EMBL" id="CAF5227999.1"/>
    </source>
</evidence>
<comment type="caution">
    <text evidence="2">The sequence shown here is derived from an EMBL/GenBank/DDBJ whole genome shotgun (WGS) entry which is preliminary data.</text>
</comment>
<dbReference type="InterPro" id="IPR019734">
    <property type="entry name" value="TPR_rpt"/>
</dbReference>
<feature type="non-terminal residue" evidence="2">
    <location>
        <position position="117"/>
    </location>
</feature>
<dbReference type="InterPro" id="IPR011990">
    <property type="entry name" value="TPR-like_helical_dom_sf"/>
</dbReference>
<proteinExistence type="predicted"/>
<dbReference type="SUPFAM" id="SSF48452">
    <property type="entry name" value="TPR-like"/>
    <property type="match status" value="1"/>
</dbReference>
<gene>
    <name evidence="2" type="ORF">SMN809_LOCUS85547</name>
</gene>
<accession>A0A8S3KBC8</accession>
<sequence>DYQSIIDDPTRLTSSAIADPIFFRKAISCMSVNAVHDALVSFKKSISLNDRQSDVFYARGMLHYSLGRYEAAANDHQRALELSELNSTVPLIYQTLNPMYNSSEYYNNIRIVQERPL</sequence>
<dbReference type="Proteomes" id="UP000676336">
    <property type="component" value="Unassembled WGS sequence"/>
</dbReference>
<dbReference type="AlphaFoldDB" id="A0A8S3KBC8"/>
<dbReference type="EMBL" id="CAJOBI010365469">
    <property type="protein sequence ID" value="CAF5227999.1"/>
    <property type="molecule type" value="Genomic_DNA"/>
</dbReference>
<evidence type="ECO:0000256" key="1">
    <source>
        <dbReference type="PROSITE-ProRule" id="PRU00339"/>
    </source>
</evidence>